<name>A0A1Y6LWR3_ZYMTR</name>
<dbReference type="AlphaFoldDB" id="A0A1Y6LWR3"/>
<evidence type="ECO:0000313" key="2">
    <source>
        <dbReference type="Proteomes" id="UP000215453"/>
    </source>
</evidence>
<protein>
    <submittedName>
        <fullName evidence="1">Uncharacterized protein</fullName>
    </submittedName>
</protein>
<evidence type="ECO:0000313" key="1">
    <source>
        <dbReference type="EMBL" id="SMY28059.1"/>
    </source>
</evidence>
<reference evidence="1 2" key="1">
    <citation type="submission" date="2016-10" db="EMBL/GenBank/DDBJ databases">
        <authorList>
            <person name="Varghese N."/>
        </authorList>
    </citation>
    <scope>NUCLEOTIDE SEQUENCE [LARGE SCALE GENOMIC DNA]</scope>
</reference>
<organism evidence="1 2">
    <name type="scientific">Zymoseptoria tritici ST99CH_1A5</name>
    <dbReference type="NCBI Taxonomy" id="1276529"/>
    <lineage>
        <taxon>Eukaryota</taxon>
        <taxon>Fungi</taxon>
        <taxon>Dikarya</taxon>
        <taxon>Ascomycota</taxon>
        <taxon>Pezizomycotina</taxon>
        <taxon>Dothideomycetes</taxon>
        <taxon>Dothideomycetidae</taxon>
        <taxon>Mycosphaerellales</taxon>
        <taxon>Mycosphaerellaceae</taxon>
        <taxon>Zymoseptoria</taxon>
    </lineage>
</organism>
<accession>A0A1Y6LWR3</accession>
<dbReference type="EMBL" id="LT882685">
    <property type="protein sequence ID" value="SMY28059.1"/>
    <property type="molecule type" value="Genomic_DNA"/>
</dbReference>
<gene>
    <name evidence="1" type="ORF">ZT1A5_G9504</name>
</gene>
<proteinExistence type="predicted"/>
<dbReference type="Proteomes" id="UP000215453">
    <property type="component" value="Chromosome 10"/>
</dbReference>
<sequence length="334" mass="37249">MRLRSHPDPLADGIYDRCHAAELKVFCSARGIAAPMDSTRQAHYERRRLLIAADLQPQFHGFVHLPVELRLRILDIVVGSQNRRDTEKLLLTNHATSHEAKQIQHEIIPFKIHLRVDHRESINTASTIMTVGRSGTDLSFYSWINYMIAAHASLLDDKYHSALSFEQHFPAQLNKCRHIKLQFAIGCRLDPDALWPLQYLHPGITLSIVGELPPGFDSADFNEKRAASEGKQDSIALYNKLRPSYDLAIGLLEPSGNLAQLSLAITLKNAMLTVRQVGSNGNFASTSTSDEAACTALHKLEEEMLDVPMKSLLAAKATLEAKKAEEENEEEGVL</sequence>